<reference evidence="10 11" key="1">
    <citation type="submission" date="2012-01" db="EMBL/GenBank/DDBJ databases">
        <title>Improved High-Quality Draft sequence of Metallosphaera yellowstonensis MK1.</title>
        <authorList>
            <consortium name="US DOE Joint Genome Institute"/>
            <person name="Lucas S."/>
            <person name="Han J."/>
            <person name="Cheng J.-F."/>
            <person name="Goodwin L."/>
            <person name="Pitluck S."/>
            <person name="Peters L."/>
            <person name="Teshima H."/>
            <person name="Detter J.C."/>
            <person name="Han C."/>
            <person name="Tapia R."/>
            <person name="Land M."/>
            <person name="Hauser L."/>
            <person name="Kyrpides N."/>
            <person name="Kozubal M."/>
            <person name="Macur R.E."/>
            <person name="Jay Z."/>
            <person name="Inskeep W."/>
            <person name="Woyke T."/>
        </authorList>
    </citation>
    <scope>NUCLEOTIDE SEQUENCE [LARGE SCALE GENOMIC DNA]</scope>
    <source>
        <strain evidence="10 11">MK1</strain>
    </source>
</reference>
<feature type="transmembrane region" description="Helical" evidence="7">
    <location>
        <begin position="263"/>
        <end position="288"/>
    </location>
</feature>
<dbReference type="Pfam" id="PF02687">
    <property type="entry name" value="FtsX"/>
    <property type="match status" value="1"/>
</dbReference>
<comment type="similarity">
    <text evidence="6">Belongs to the ABC-4 integral membrane protein family.</text>
</comment>
<sequence length="418" mass="43920">MRMGDVLSLSFQALRSKKLRTSLTILGILIGPAIVVGLTGLTLGFSNLIYHNLFSSTSPNDVFVSPGNSNLNAYVIQEIQQLKGVKEVVPYYLIPATIQTPSGPTGTEILSIDMSKAQAAFPGLTLQTGQYPSPYSAFGAVVGYYIAHPQYPLQPTYQTGQTIQVVMNTPEGKVTKTFLVTGNFNEFSSAFADVDQSLIVQSIVGRQYYGDQYSGAIVVVDSVSQVNQVASEIQNTLGKGVRVVSVEQFVTLINQTTASIDGLLFVAGASSFIVAFVGILSTMFTTVVERTREIGVLRAIGFTRRSIMILFMAESIMMGLIGGIAGVGAGVGMGYLLTSLSNSGGGRFGGGGPGGANSFGGGGSGGANPFGGHVTPVFEPVFMLEVIGITAVFSLLAGIIPAYRASRIEPAVALRYEV</sequence>
<evidence type="ECO:0000313" key="11">
    <source>
        <dbReference type="Proteomes" id="UP000003980"/>
    </source>
</evidence>
<evidence type="ECO:0000256" key="6">
    <source>
        <dbReference type="ARBA" id="ARBA00038076"/>
    </source>
</evidence>
<keyword evidence="4 7" id="KW-1133">Transmembrane helix</keyword>
<accession>H2C7T8</accession>
<evidence type="ECO:0000256" key="3">
    <source>
        <dbReference type="ARBA" id="ARBA00022692"/>
    </source>
</evidence>
<evidence type="ECO:0000256" key="1">
    <source>
        <dbReference type="ARBA" id="ARBA00004651"/>
    </source>
</evidence>
<keyword evidence="11" id="KW-1185">Reference proteome</keyword>
<dbReference type="OrthoDB" id="11469at2157"/>
<organism evidence="10 11">
    <name type="scientific">Metallosphaera yellowstonensis MK1</name>
    <dbReference type="NCBI Taxonomy" id="671065"/>
    <lineage>
        <taxon>Archaea</taxon>
        <taxon>Thermoproteota</taxon>
        <taxon>Thermoprotei</taxon>
        <taxon>Sulfolobales</taxon>
        <taxon>Sulfolobaceae</taxon>
        <taxon>Metallosphaera</taxon>
    </lineage>
</organism>
<proteinExistence type="inferred from homology"/>
<keyword evidence="5 7" id="KW-0472">Membrane</keyword>
<dbReference type="STRING" id="671065.MetMK1DRAFT_00026370"/>
<evidence type="ECO:0000256" key="4">
    <source>
        <dbReference type="ARBA" id="ARBA00022989"/>
    </source>
</evidence>
<feature type="domain" description="MacB-like periplasmic core" evidence="9">
    <location>
        <begin position="21"/>
        <end position="235"/>
    </location>
</feature>
<dbReference type="HOGENOM" id="CLU_000604_8_0_2"/>
<dbReference type="GO" id="GO:0022857">
    <property type="term" value="F:transmembrane transporter activity"/>
    <property type="evidence" value="ECO:0007669"/>
    <property type="project" value="TreeGrafter"/>
</dbReference>
<evidence type="ECO:0000259" key="9">
    <source>
        <dbReference type="Pfam" id="PF12704"/>
    </source>
</evidence>
<comment type="subcellular location">
    <subcellularLocation>
        <location evidence="1">Cell membrane</location>
        <topology evidence="1">Multi-pass membrane protein</topology>
    </subcellularLocation>
</comment>
<feature type="transmembrane region" description="Helical" evidence="7">
    <location>
        <begin position="21"/>
        <end position="50"/>
    </location>
</feature>
<evidence type="ECO:0000256" key="7">
    <source>
        <dbReference type="SAM" id="Phobius"/>
    </source>
</evidence>
<dbReference type="PANTHER" id="PTHR30572:SF4">
    <property type="entry name" value="ABC TRANSPORTER PERMEASE YTRF"/>
    <property type="match status" value="1"/>
</dbReference>
<dbReference type="EMBL" id="JH597770">
    <property type="protein sequence ID" value="EHP68214.1"/>
    <property type="molecule type" value="Genomic_DNA"/>
</dbReference>
<keyword evidence="2" id="KW-1003">Cell membrane</keyword>
<feature type="domain" description="ABC3 transporter permease C-terminal" evidence="8">
    <location>
        <begin position="266"/>
        <end position="410"/>
    </location>
</feature>
<evidence type="ECO:0000259" key="8">
    <source>
        <dbReference type="Pfam" id="PF02687"/>
    </source>
</evidence>
<dbReference type="InterPro" id="IPR025857">
    <property type="entry name" value="MacB_PCD"/>
</dbReference>
<evidence type="ECO:0000256" key="2">
    <source>
        <dbReference type="ARBA" id="ARBA00022475"/>
    </source>
</evidence>
<dbReference type="Pfam" id="PF12704">
    <property type="entry name" value="MacB_PCD"/>
    <property type="match status" value="1"/>
</dbReference>
<dbReference type="PANTHER" id="PTHR30572">
    <property type="entry name" value="MEMBRANE COMPONENT OF TRANSPORTER-RELATED"/>
    <property type="match status" value="1"/>
</dbReference>
<keyword evidence="10" id="KW-0449">Lipoprotein</keyword>
<dbReference type="AlphaFoldDB" id="H2C7T8"/>
<dbReference type="eggNOG" id="arCOG02312">
    <property type="taxonomic scope" value="Archaea"/>
</dbReference>
<feature type="transmembrane region" description="Helical" evidence="7">
    <location>
        <begin position="381"/>
        <end position="400"/>
    </location>
</feature>
<feature type="transmembrane region" description="Helical" evidence="7">
    <location>
        <begin position="309"/>
        <end position="337"/>
    </location>
</feature>
<dbReference type="RefSeq" id="WP_009074411.1">
    <property type="nucleotide sequence ID" value="NZ_JH597770.1"/>
</dbReference>
<dbReference type="InterPro" id="IPR050250">
    <property type="entry name" value="Macrolide_Exporter_MacB"/>
</dbReference>
<dbReference type="InterPro" id="IPR003838">
    <property type="entry name" value="ABC3_permease_C"/>
</dbReference>
<protein>
    <submittedName>
        <fullName evidence="10">ABC-type transport system, involved in lipoprotein release, permease component</fullName>
    </submittedName>
</protein>
<keyword evidence="3 7" id="KW-0812">Transmembrane</keyword>
<dbReference type="Proteomes" id="UP000003980">
    <property type="component" value="Unassembled WGS sequence"/>
</dbReference>
<name>H2C7T8_9CREN</name>
<dbReference type="GO" id="GO:0005886">
    <property type="term" value="C:plasma membrane"/>
    <property type="evidence" value="ECO:0007669"/>
    <property type="project" value="UniProtKB-SubCell"/>
</dbReference>
<gene>
    <name evidence="10" type="ORF">MetMK1DRAFT_00026370</name>
</gene>
<evidence type="ECO:0000256" key="5">
    <source>
        <dbReference type="ARBA" id="ARBA00023136"/>
    </source>
</evidence>
<evidence type="ECO:0000313" key="10">
    <source>
        <dbReference type="EMBL" id="EHP68214.1"/>
    </source>
</evidence>